<dbReference type="EMBL" id="BQNB010012862">
    <property type="protein sequence ID" value="GJT08840.1"/>
    <property type="molecule type" value="Genomic_DNA"/>
</dbReference>
<dbReference type="Proteomes" id="UP001151760">
    <property type="component" value="Unassembled WGS sequence"/>
</dbReference>
<reference evidence="1" key="2">
    <citation type="submission" date="2022-01" db="EMBL/GenBank/DDBJ databases">
        <authorList>
            <person name="Yamashiro T."/>
            <person name="Shiraishi A."/>
            <person name="Satake H."/>
            <person name="Nakayama K."/>
        </authorList>
    </citation>
    <scope>NUCLEOTIDE SEQUENCE</scope>
</reference>
<comment type="caution">
    <text evidence="1">The sequence shown here is derived from an EMBL/GenBank/DDBJ whole genome shotgun (WGS) entry which is preliminary data.</text>
</comment>
<evidence type="ECO:0008006" key="3">
    <source>
        <dbReference type="Google" id="ProtNLM"/>
    </source>
</evidence>
<evidence type="ECO:0000313" key="2">
    <source>
        <dbReference type="Proteomes" id="UP001151760"/>
    </source>
</evidence>
<evidence type="ECO:0000313" key="1">
    <source>
        <dbReference type="EMBL" id="GJT08840.1"/>
    </source>
</evidence>
<name>A0ABQ5B1U4_9ASTR</name>
<accession>A0ABQ5B1U4</accession>
<reference evidence="1" key="1">
    <citation type="journal article" date="2022" name="Int. J. Mol. Sci.">
        <title>Draft Genome of Tanacetum Coccineum: Genomic Comparison of Closely Related Tanacetum-Family Plants.</title>
        <authorList>
            <person name="Yamashiro T."/>
            <person name="Shiraishi A."/>
            <person name="Nakayama K."/>
            <person name="Satake H."/>
        </authorList>
    </citation>
    <scope>NUCLEOTIDE SEQUENCE</scope>
</reference>
<protein>
    <recommendedName>
        <fullName evidence="3">Retrotransposon gag domain-containing protein</fullName>
    </recommendedName>
</protein>
<proteinExistence type="predicted"/>
<gene>
    <name evidence="1" type="ORF">Tco_0843302</name>
</gene>
<organism evidence="1 2">
    <name type="scientific">Tanacetum coccineum</name>
    <dbReference type="NCBI Taxonomy" id="301880"/>
    <lineage>
        <taxon>Eukaryota</taxon>
        <taxon>Viridiplantae</taxon>
        <taxon>Streptophyta</taxon>
        <taxon>Embryophyta</taxon>
        <taxon>Tracheophyta</taxon>
        <taxon>Spermatophyta</taxon>
        <taxon>Magnoliopsida</taxon>
        <taxon>eudicotyledons</taxon>
        <taxon>Gunneridae</taxon>
        <taxon>Pentapetalae</taxon>
        <taxon>asterids</taxon>
        <taxon>campanulids</taxon>
        <taxon>Asterales</taxon>
        <taxon>Asteraceae</taxon>
        <taxon>Asteroideae</taxon>
        <taxon>Anthemideae</taxon>
        <taxon>Anthemidinae</taxon>
        <taxon>Tanacetum</taxon>
    </lineage>
</organism>
<keyword evidence="2" id="KW-1185">Reference proteome</keyword>
<sequence>MTRFLMELILRKCMEKAQAEFDSSLAKPMIEVNAKIELSKEHLKELRNNAYNGLEEEDVIEHIAKVLEILDSIKFPNVDTDQRMHVFPLSLTGDARKWWINERSDHKRMDGMTKRALWNSWIKGWGNDELMDDIVSSDEEWEESDYVNPPNTNIDLFCKPYLDAQEKDDICLIQKEHHPKNHSSDISVENSASCFDDKKNDLINEKMCKAEIFEVIKYSLGANEEYLAISTHEKNT</sequence>